<dbReference type="KEGG" id="cko:CKO_00425"/>
<keyword evidence="1" id="KW-0812">Transmembrane</keyword>
<reference evidence="2 3" key="1">
    <citation type="submission" date="2007-08" db="EMBL/GenBank/DDBJ databases">
        <authorList>
            <consortium name="The Citrobacter koseri Genome Sequencing Project"/>
            <person name="McClelland M."/>
            <person name="Sanderson E.K."/>
            <person name="Porwollik S."/>
            <person name="Spieth J."/>
            <person name="Clifton W.S."/>
            <person name="Latreille P."/>
            <person name="Courtney L."/>
            <person name="Wang C."/>
            <person name="Pepin K."/>
            <person name="Bhonagiri V."/>
            <person name="Nash W."/>
            <person name="Johnson M."/>
            <person name="Thiruvilangam P."/>
            <person name="Wilson R."/>
        </authorList>
    </citation>
    <scope>NUCLEOTIDE SEQUENCE [LARGE SCALE GENOMIC DNA]</scope>
    <source>
        <strain evidence="3">ATCC BAA-895 / CDC 4225-83 / SGSC4696</strain>
    </source>
</reference>
<keyword evidence="1" id="KW-1133">Transmembrane helix</keyword>
<dbReference type="Proteomes" id="UP000008148">
    <property type="component" value="Chromosome"/>
</dbReference>
<keyword evidence="3" id="KW-1185">Reference proteome</keyword>
<evidence type="ECO:0000313" key="3">
    <source>
        <dbReference type="Proteomes" id="UP000008148"/>
    </source>
</evidence>
<dbReference type="HOGENOM" id="CLU_3166195_0_0_6"/>
<protein>
    <submittedName>
        <fullName evidence="2">Uncharacterized protein</fullName>
    </submittedName>
</protein>
<sequence>MQENKNHRKNRYFLFNHMIYIGIINYLTYIFYVYYCFFKVEKIYLMG</sequence>
<evidence type="ECO:0000313" key="2">
    <source>
        <dbReference type="EMBL" id="ABV11582.1"/>
    </source>
</evidence>
<proteinExistence type="predicted"/>
<organism evidence="2 3">
    <name type="scientific">Citrobacter koseri (strain ATCC BAA-895 / CDC 4225-83 / SGSC4696)</name>
    <dbReference type="NCBI Taxonomy" id="290338"/>
    <lineage>
        <taxon>Bacteria</taxon>
        <taxon>Pseudomonadati</taxon>
        <taxon>Pseudomonadota</taxon>
        <taxon>Gammaproteobacteria</taxon>
        <taxon>Enterobacterales</taxon>
        <taxon>Enterobacteriaceae</taxon>
        <taxon>Citrobacter</taxon>
    </lineage>
</organism>
<feature type="transmembrane region" description="Helical" evidence="1">
    <location>
        <begin position="12"/>
        <end position="35"/>
    </location>
</feature>
<name>A8ADL9_CITK8</name>
<keyword evidence="1" id="KW-0472">Membrane</keyword>
<dbReference type="EMBL" id="CP000822">
    <property type="protein sequence ID" value="ABV11582.1"/>
    <property type="molecule type" value="Genomic_DNA"/>
</dbReference>
<dbReference type="AlphaFoldDB" id="A8ADL9"/>
<gene>
    <name evidence="2" type="ordered locus">CKO_00425</name>
</gene>
<evidence type="ECO:0000256" key="1">
    <source>
        <dbReference type="SAM" id="Phobius"/>
    </source>
</evidence>
<accession>A8ADL9</accession>